<evidence type="ECO:0000313" key="2">
    <source>
        <dbReference type="Proteomes" id="UP001461498"/>
    </source>
</evidence>
<dbReference type="Proteomes" id="UP001461498">
    <property type="component" value="Unassembled WGS sequence"/>
</dbReference>
<reference evidence="1 2" key="1">
    <citation type="submission" date="2022-12" db="EMBL/GenBank/DDBJ databases">
        <title>Chromosome-level genome assembly of true bugs.</title>
        <authorList>
            <person name="Ma L."/>
            <person name="Li H."/>
        </authorList>
    </citation>
    <scope>NUCLEOTIDE SEQUENCE [LARGE SCALE GENOMIC DNA]</scope>
    <source>
        <strain evidence="1">Lab_2022b</strain>
    </source>
</reference>
<dbReference type="EMBL" id="JAPXFL010000001">
    <property type="protein sequence ID" value="KAK9512326.1"/>
    <property type="molecule type" value="Genomic_DNA"/>
</dbReference>
<evidence type="ECO:0000313" key="1">
    <source>
        <dbReference type="EMBL" id="KAK9512326.1"/>
    </source>
</evidence>
<accession>A0AAW1DNJ7</accession>
<proteinExistence type="predicted"/>
<keyword evidence="2" id="KW-1185">Reference proteome</keyword>
<gene>
    <name evidence="1" type="ORF">O3M35_000774</name>
</gene>
<dbReference type="AlphaFoldDB" id="A0AAW1DNJ7"/>
<organism evidence="1 2">
    <name type="scientific">Rhynocoris fuscipes</name>
    <dbReference type="NCBI Taxonomy" id="488301"/>
    <lineage>
        <taxon>Eukaryota</taxon>
        <taxon>Metazoa</taxon>
        <taxon>Ecdysozoa</taxon>
        <taxon>Arthropoda</taxon>
        <taxon>Hexapoda</taxon>
        <taxon>Insecta</taxon>
        <taxon>Pterygota</taxon>
        <taxon>Neoptera</taxon>
        <taxon>Paraneoptera</taxon>
        <taxon>Hemiptera</taxon>
        <taxon>Heteroptera</taxon>
        <taxon>Panheteroptera</taxon>
        <taxon>Cimicomorpha</taxon>
        <taxon>Reduviidae</taxon>
        <taxon>Harpactorinae</taxon>
        <taxon>Harpactorini</taxon>
        <taxon>Rhynocoris</taxon>
    </lineage>
</organism>
<comment type="caution">
    <text evidence="1">The sequence shown here is derived from an EMBL/GenBank/DDBJ whole genome shotgun (WGS) entry which is preliminary data.</text>
</comment>
<name>A0AAW1DNJ7_9HEMI</name>
<sequence length="52" mass="6217">MNRMSRKQKSSFKMITRFLVHRLLFYLIKECSREKKHFLTGCIGINGKPVPF</sequence>
<protein>
    <submittedName>
        <fullName evidence="1">Uncharacterized protein</fullName>
    </submittedName>
</protein>